<feature type="domain" description="CTF/NF-I" evidence="8">
    <location>
        <begin position="1"/>
        <end position="172"/>
    </location>
</feature>
<evidence type="ECO:0000313" key="11">
    <source>
        <dbReference type="Proteomes" id="UP000015101"/>
    </source>
</evidence>
<keyword evidence="4" id="KW-0238">DNA-binding</keyword>
<dbReference type="RefSeq" id="XP_009018180.1">
    <property type="nucleotide sequence ID" value="XM_009019932.1"/>
</dbReference>
<proteinExistence type="predicted"/>
<evidence type="ECO:0000256" key="6">
    <source>
        <dbReference type="ARBA" id="ARBA00023163"/>
    </source>
</evidence>
<dbReference type="SMART" id="SM00523">
    <property type="entry name" value="DWA"/>
    <property type="match status" value="1"/>
</dbReference>
<dbReference type="EnsemblMetazoa" id="HelroT80234">
    <property type="protein sequence ID" value="HelroP80234"/>
    <property type="gene ID" value="HelroG80234"/>
</dbReference>
<reference evidence="9 11" key="2">
    <citation type="journal article" date="2013" name="Nature">
        <title>Insights into bilaterian evolution from three spiralian genomes.</title>
        <authorList>
            <person name="Simakov O."/>
            <person name="Marletaz F."/>
            <person name="Cho S.J."/>
            <person name="Edsinger-Gonzales E."/>
            <person name="Havlak P."/>
            <person name="Hellsten U."/>
            <person name="Kuo D.H."/>
            <person name="Larsson T."/>
            <person name="Lv J."/>
            <person name="Arendt D."/>
            <person name="Savage R."/>
            <person name="Osoegawa K."/>
            <person name="de Jong P."/>
            <person name="Grimwood J."/>
            <person name="Chapman J.A."/>
            <person name="Shapiro H."/>
            <person name="Aerts A."/>
            <person name="Otillar R.P."/>
            <person name="Terry A.Y."/>
            <person name="Boore J.L."/>
            <person name="Grigoriev I.V."/>
            <person name="Lindberg D.R."/>
            <person name="Seaver E.C."/>
            <person name="Weisblat D.A."/>
            <person name="Putnam N.H."/>
            <person name="Rokhsar D.S."/>
        </authorList>
    </citation>
    <scope>NUCLEOTIDE SEQUENCE</scope>
</reference>
<keyword evidence="2" id="KW-0235">DNA replication</keyword>
<dbReference type="EMBL" id="AMQM01004509">
    <property type="status" value="NOT_ANNOTATED_CDS"/>
    <property type="molecule type" value="Genomic_DNA"/>
</dbReference>
<dbReference type="GO" id="GO:0006260">
    <property type="term" value="P:DNA replication"/>
    <property type="evidence" value="ECO:0007669"/>
    <property type="project" value="UniProtKB-KW"/>
</dbReference>
<dbReference type="HOGENOM" id="CLU_012576_0_1_1"/>
<dbReference type="SUPFAM" id="SSF56366">
    <property type="entry name" value="SMAD MH1 domain"/>
    <property type="match status" value="1"/>
</dbReference>
<evidence type="ECO:0000256" key="4">
    <source>
        <dbReference type="ARBA" id="ARBA00023125"/>
    </source>
</evidence>
<organism evidence="10 11">
    <name type="scientific">Helobdella robusta</name>
    <name type="common">Californian leech</name>
    <dbReference type="NCBI Taxonomy" id="6412"/>
    <lineage>
        <taxon>Eukaryota</taxon>
        <taxon>Metazoa</taxon>
        <taxon>Spiralia</taxon>
        <taxon>Lophotrochozoa</taxon>
        <taxon>Annelida</taxon>
        <taxon>Clitellata</taxon>
        <taxon>Hirudinea</taxon>
        <taxon>Rhynchobdellida</taxon>
        <taxon>Glossiphoniidae</taxon>
        <taxon>Helobdella</taxon>
    </lineage>
</organism>
<dbReference type="InterPro" id="IPR003619">
    <property type="entry name" value="MAD_homology1_Dwarfin-type"/>
</dbReference>
<name>T1G3Y8_HELRO</name>
<dbReference type="InterPro" id="IPR036578">
    <property type="entry name" value="SMAD_MH1_sf"/>
</dbReference>
<dbReference type="InParanoid" id="T1G3Y8"/>
<sequence length="172" mass="20056">EILLKHTKTFAYTWFNLQAQKRKYFKKFDKKISLNDEEQSKLELQSEAKSVQDKWLLGLIGKILKDIQSEDRADLVRCISSGGQYGGCIRSQPDHQGRMRRIDCLRQSDKIWRLDLVMVILFRAVPLENTDGERVVRTSTCKRALCINPHHILVECRELDLFIALRLPMPLS</sequence>
<dbReference type="Gene3D" id="3.90.520.10">
    <property type="entry name" value="SMAD MH1 domain"/>
    <property type="match status" value="1"/>
</dbReference>
<dbReference type="AlphaFoldDB" id="T1G3Y8"/>
<reference evidence="11" key="1">
    <citation type="submission" date="2012-12" db="EMBL/GenBank/DDBJ databases">
        <authorList>
            <person name="Hellsten U."/>
            <person name="Grimwood J."/>
            <person name="Chapman J.A."/>
            <person name="Shapiro H."/>
            <person name="Aerts A."/>
            <person name="Otillar R.P."/>
            <person name="Terry A.Y."/>
            <person name="Boore J.L."/>
            <person name="Simakov O."/>
            <person name="Marletaz F."/>
            <person name="Cho S.-J."/>
            <person name="Edsinger-Gonzales E."/>
            <person name="Havlak P."/>
            <person name="Kuo D.-H."/>
            <person name="Larsson T."/>
            <person name="Lv J."/>
            <person name="Arendt D."/>
            <person name="Savage R."/>
            <person name="Osoegawa K."/>
            <person name="de Jong P."/>
            <person name="Lindberg D.R."/>
            <person name="Seaver E.C."/>
            <person name="Weisblat D.A."/>
            <person name="Putnam N.H."/>
            <person name="Grigoriev I.V."/>
            <person name="Rokhsar D.S."/>
        </authorList>
    </citation>
    <scope>NUCLEOTIDE SEQUENCE</scope>
</reference>
<evidence type="ECO:0000256" key="1">
    <source>
        <dbReference type="ARBA" id="ARBA00004123"/>
    </source>
</evidence>
<dbReference type="GeneID" id="20215786"/>
<dbReference type="OMA" id="KRALCIN"/>
<dbReference type="PROSITE" id="PS51080">
    <property type="entry name" value="CTF_NFI_2"/>
    <property type="match status" value="1"/>
</dbReference>
<dbReference type="PANTHER" id="PTHR11492">
    <property type="entry name" value="NUCLEAR FACTOR I"/>
    <property type="match status" value="1"/>
</dbReference>
<evidence type="ECO:0000313" key="9">
    <source>
        <dbReference type="EMBL" id="ESO03623.1"/>
    </source>
</evidence>
<keyword evidence="3" id="KW-0805">Transcription regulation</keyword>
<dbReference type="CTD" id="20215786"/>
<dbReference type="PANTHER" id="PTHR11492:SF8">
    <property type="entry name" value="NUCLEAR FACTOR I, ISOFORM B"/>
    <property type="match status" value="1"/>
</dbReference>
<dbReference type="InterPro" id="IPR020604">
    <property type="entry name" value="CTF/NFI_DNA-bd-dom"/>
</dbReference>
<evidence type="ECO:0000256" key="7">
    <source>
        <dbReference type="ARBA" id="ARBA00023242"/>
    </source>
</evidence>
<dbReference type="EMBL" id="KB096590">
    <property type="protein sequence ID" value="ESO03623.1"/>
    <property type="molecule type" value="Genomic_DNA"/>
</dbReference>
<protein>
    <recommendedName>
        <fullName evidence="8">CTF/NF-I domain-containing protein</fullName>
    </recommendedName>
</protein>
<keyword evidence="11" id="KW-1185">Reference proteome</keyword>
<reference evidence="10" key="3">
    <citation type="submission" date="2015-06" db="UniProtKB">
        <authorList>
            <consortium name="EnsemblMetazoa"/>
        </authorList>
    </citation>
    <scope>IDENTIFICATION</scope>
</reference>
<dbReference type="Proteomes" id="UP000015101">
    <property type="component" value="Unassembled WGS sequence"/>
</dbReference>
<dbReference type="Pfam" id="PF10524">
    <property type="entry name" value="NfI_DNAbd_pre-N"/>
    <property type="match status" value="1"/>
</dbReference>
<evidence type="ECO:0000256" key="5">
    <source>
        <dbReference type="ARBA" id="ARBA00023159"/>
    </source>
</evidence>
<gene>
    <name evidence="10" type="primary">20215786</name>
    <name evidence="9" type="ORF">HELRODRAFT_80234</name>
</gene>
<accession>T1G3Y8</accession>
<dbReference type="KEGG" id="hro:HELRODRAFT_80234"/>
<dbReference type="eggNOG" id="KOG3663">
    <property type="taxonomic scope" value="Eukaryota"/>
</dbReference>
<dbReference type="GO" id="GO:0003677">
    <property type="term" value="F:DNA binding"/>
    <property type="evidence" value="ECO:0007669"/>
    <property type="project" value="UniProtKB-KW"/>
</dbReference>
<dbReference type="InterPro" id="IPR000647">
    <property type="entry name" value="CTF/NFI"/>
</dbReference>
<dbReference type="InterPro" id="IPR019548">
    <property type="entry name" value="CTF/NFI_DNA-bd_N"/>
</dbReference>
<keyword evidence="6" id="KW-0804">Transcription</keyword>
<comment type="subcellular location">
    <subcellularLocation>
        <location evidence="1">Nucleus</location>
    </subcellularLocation>
</comment>
<evidence type="ECO:0000256" key="2">
    <source>
        <dbReference type="ARBA" id="ARBA00022705"/>
    </source>
</evidence>
<dbReference type="OrthoDB" id="10055441at2759"/>
<dbReference type="GO" id="GO:0003700">
    <property type="term" value="F:DNA-binding transcription factor activity"/>
    <property type="evidence" value="ECO:0007669"/>
    <property type="project" value="InterPro"/>
</dbReference>
<dbReference type="GO" id="GO:0005634">
    <property type="term" value="C:nucleus"/>
    <property type="evidence" value="ECO:0007669"/>
    <property type="project" value="UniProtKB-SubCell"/>
</dbReference>
<dbReference type="GO" id="GO:0045893">
    <property type="term" value="P:positive regulation of DNA-templated transcription"/>
    <property type="evidence" value="ECO:0007669"/>
    <property type="project" value="UniProtKB-ARBA"/>
</dbReference>
<keyword evidence="5" id="KW-0010">Activator</keyword>
<evidence type="ECO:0000256" key="3">
    <source>
        <dbReference type="ARBA" id="ARBA00023015"/>
    </source>
</evidence>
<keyword evidence="7" id="KW-0539">Nucleus</keyword>
<evidence type="ECO:0000259" key="8">
    <source>
        <dbReference type="PROSITE" id="PS51080"/>
    </source>
</evidence>
<dbReference type="Pfam" id="PF03165">
    <property type="entry name" value="MH1"/>
    <property type="match status" value="1"/>
</dbReference>
<evidence type="ECO:0000313" key="10">
    <source>
        <dbReference type="EnsemblMetazoa" id="HelroP80234"/>
    </source>
</evidence>